<dbReference type="EMBL" id="MHMT01000017">
    <property type="protein sequence ID" value="OGZ32577.1"/>
    <property type="molecule type" value="Genomic_DNA"/>
</dbReference>
<comment type="caution">
    <text evidence="1">The sequence shown here is derived from an EMBL/GenBank/DDBJ whole genome shotgun (WGS) entry which is preliminary data.</text>
</comment>
<protein>
    <submittedName>
        <fullName evidence="1">Four helix bundle protein</fullName>
    </submittedName>
</protein>
<dbReference type="Gene3D" id="1.20.1440.60">
    <property type="entry name" value="23S rRNA-intervening sequence"/>
    <property type="match status" value="1"/>
</dbReference>
<accession>A0A1G2F3R7</accession>
<organism evidence="1 2">
    <name type="scientific">Candidatus Portnoybacteria bacterium RBG_13_40_8</name>
    <dbReference type="NCBI Taxonomy" id="1801990"/>
    <lineage>
        <taxon>Bacteria</taxon>
        <taxon>Candidatus Portnoyibacteriota</taxon>
    </lineage>
</organism>
<dbReference type="PANTHER" id="PTHR38471">
    <property type="entry name" value="FOUR HELIX BUNDLE PROTEIN"/>
    <property type="match status" value="1"/>
</dbReference>
<dbReference type="AlphaFoldDB" id="A0A1G2F3R7"/>
<dbReference type="InterPro" id="IPR012657">
    <property type="entry name" value="23S_rRNA-intervening_sequence"/>
</dbReference>
<dbReference type="STRING" id="1801990.A2V69_01150"/>
<sequence>MFDFEKLDVYKKTKELNKEVLKFLKENKQIDVYLKDQLRRASISMVINIAEGSGKFSKADKRNFYTTARGSTYECVSLFEIISEERQISKELFESFYNKFEIISKMLLGLINSQR</sequence>
<reference evidence="1 2" key="1">
    <citation type="journal article" date="2016" name="Nat. Commun.">
        <title>Thousands of microbial genomes shed light on interconnected biogeochemical processes in an aquifer system.</title>
        <authorList>
            <person name="Anantharaman K."/>
            <person name="Brown C.T."/>
            <person name="Hug L.A."/>
            <person name="Sharon I."/>
            <person name="Castelle C.J."/>
            <person name="Probst A.J."/>
            <person name="Thomas B.C."/>
            <person name="Singh A."/>
            <person name="Wilkins M.J."/>
            <person name="Karaoz U."/>
            <person name="Brodie E.L."/>
            <person name="Williams K.H."/>
            <person name="Hubbard S.S."/>
            <person name="Banfield J.F."/>
        </authorList>
    </citation>
    <scope>NUCLEOTIDE SEQUENCE [LARGE SCALE GENOMIC DNA]</scope>
</reference>
<dbReference type="InterPro" id="IPR036583">
    <property type="entry name" value="23S_rRNA_IVS_sf"/>
</dbReference>
<dbReference type="NCBIfam" id="TIGR02436">
    <property type="entry name" value="four helix bundle protein"/>
    <property type="match status" value="1"/>
</dbReference>
<name>A0A1G2F3R7_9BACT</name>
<dbReference type="Proteomes" id="UP000177810">
    <property type="component" value="Unassembled WGS sequence"/>
</dbReference>
<gene>
    <name evidence="1" type="ORF">A2V69_01150</name>
</gene>
<evidence type="ECO:0000313" key="2">
    <source>
        <dbReference type="Proteomes" id="UP000177810"/>
    </source>
</evidence>
<dbReference type="Pfam" id="PF05635">
    <property type="entry name" value="23S_rRNA_IVP"/>
    <property type="match status" value="1"/>
</dbReference>
<dbReference type="PANTHER" id="PTHR38471:SF2">
    <property type="entry name" value="FOUR HELIX BUNDLE PROTEIN"/>
    <property type="match status" value="1"/>
</dbReference>
<dbReference type="CDD" id="cd16377">
    <property type="entry name" value="23S_rRNA_IVP_like"/>
    <property type="match status" value="1"/>
</dbReference>
<evidence type="ECO:0000313" key="1">
    <source>
        <dbReference type="EMBL" id="OGZ32577.1"/>
    </source>
</evidence>
<dbReference type="SUPFAM" id="SSF158446">
    <property type="entry name" value="IVS-encoded protein-like"/>
    <property type="match status" value="1"/>
</dbReference>
<proteinExistence type="predicted"/>